<name>A0A1N6W3Y8_9ACTN</name>
<sequence length="239" mass="24781">MGETRTWPAVAVASAITLVCAIVGGIAASAAVAELTRGPRVAELREAQAAETALRWERWPAGRIFPATLAYTSEQGGPELARRVGISSRTDCRGAVDTAVAGRMTAAGCRAVLRATYLDALQGIVVTIGVAAFPDEPKARAAVPIFPGDGAAAPGLRALAFPGTVTDRFSAGGRQSLIVRTAGPYLVMATAGQVDGRPARALGEQRETMFSFTEDLAEKVGAILTAPASPDCTAKEWRC</sequence>
<dbReference type="STRING" id="58117.SAMN05421833_10471"/>
<dbReference type="EMBL" id="FTNI01000004">
    <property type="protein sequence ID" value="SIQ84770.1"/>
    <property type="molecule type" value="Genomic_DNA"/>
</dbReference>
<evidence type="ECO:0000313" key="1">
    <source>
        <dbReference type="EMBL" id="SIQ84770.1"/>
    </source>
</evidence>
<dbReference type="OrthoDB" id="3386555at2"/>
<dbReference type="AlphaFoldDB" id="A0A1N6W3Y8"/>
<accession>A0A1N6W3Y8</accession>
<organism evidence="1 2">
    <name type="scientific">Microbispora rosea</name>
    <dbReference type="NCBI Taxonomy" id="58117"/>
    <lineage>
        <taxon>Bacteria</taxon>
        <taxon>Bacillati</taxon>
        <taxon>Actinomycetota</taxon>
        <taxon>Actinomycetes</taxon>
        <taxon>Streptosporangiales</taxon>
        <taxon>Streptosporangiaceae</taxon>
        <taxon>Microbispora</taxon>
    </lineage>
</organism>
<dbReference type="RefSeq" id="WP_076433877.1">
    <property type="nucleotide sequence ID" value="NZ_FTNI01000004.1"/>
</dbReference>
<reference evidence="2" key="1">
    <citation type="submission" date="2017-01" db="EMBL/GenBank/DDBJ databases">
        <authorList>
            <person name="Varghese N."/>
            <person name="Submissions S."/>
        </authorList>
    </citation>
    <scope>NUCLEOTIDE SEQUENCE [LARGE SCALE GENOMIC DNA]</scope>
    <source>
        <strain evidence="2">ATCC 12950</strain>
    </source>
</reference>
<dbReference type="Proteomes" id="UP000186096">
    <property type="component" value="Unassembled WGS sequence"/>
</dbReference>
<gene>
    <name evidence="1" type="ORF">SAMN05421833_10471</name>
</gene>
<proteinExistence type="predicted"/>
<protein>
    <submittedName>
        <fullName evidence="1">Uncharacterized protein</fullName>
    </submittedName>
</protein>
<keyword evidence="2" id="KW-1185">Reference proteome</keyword>
<evidence type="ECO:0000313" key="2">
    <source>
        <dbReference type="Proteomes" id="UP000186096"/>
    </source>
</evidence>